<reference evidence="2 3" key="1">
    <citation type="journal article" date="2024" name="Commun. Biol.">
        <title>Comparative genomic analysis of thermophilic fungi reveals convergent evolutionary adaptations and gene losses.</title>
        <authorList>
            <person name="Steindorff A.S."/>
            <person name="Aguilar-Pontes M.V."/>
            <person name="Robinson A.J."/>
            <person name="Andreopoulos B."/>
            <person name="LaButti K."/>
            <person name="Kuo A."/>
            <person name="Mondo S."/>
            <person name="Riley R."/>
            <person name="Otillar R."/>
            <person name="Haridas S."/>
            <person name="Lipzen A."/>
            <person name="Grimwood J."/>
            <person name="Schmutz J."/>
            <person name="Clum A."/>
            <person name="Reid I.D."/>
            <person name="Moisan M.C."/>
            <person name="Butler G."/>
            <person name="Nguyen T.T.M."/>
            <person name="Dewar K."/>
            <person name="Conant G."/>
            <person name="Drula E."/>
            <person name="Henrissat B."/>
            <person name="Hansel C."/>
            <person name="Singer S."/>
            <person name="Hutchinson M.I."/>
            <person name="de Vries R.P."/>
            <person name="Natvig D.O."/>
            <person name="Powell A.J."/>
            <person name="Tsang A."/>
            <person name="Grigoriev I.V."/>
        </authorList>
    </citation>
    <scope>NUCLEOTIDE SEQUENCE [LARGE SCALE GENOMIC DNA]</scope>
    <source>
        <strain evidence="2 3">ATCC 24622</strain>
    </source>
</reference>
<evidence type="ECO:0000256" key="1">
    <source>
        <dbReference type="SAM" id="MobiDB-lite"/>
    </source>
</evidence>
<gene>
    <name evidence="2" type="ORF">VTK73DRAFT_7478</name>
</gene>
<evidence type="ECO:0000313" key="2">
    <source>
        <dbReference type="EMBL" id="KAL1878825.1"/>
    </source>
</evidence>
<feature type="region of interest" description="Disordered" evidence="1">
    <location>
        <begin position="89"/>
        <end position="119"/>
    </location>
</feature>
<organism evidence="2 3">
    <name type="scientific">Phialemonium thermophilum</name>
    <dbReference type="NCBI Taxonomy" id="223376"/>
    <lineage>
        <taxon>Eukaryota</taxon>
        <taxon>Fungi</taxon>
        <taxon>Dikarya</taxon>
        <taxon>Ascomycota</taxon>
        <taxon>Pezizomycotina</taxon>
        <taxon>Sordariomycetes</taxon>
        <taxon>Sordariomycetidae</taxon>
        <taxon>Cephalothecales</taxon>
        <taxon>Cephalothecaceae</taxon>
        <taxon>Phialemonium</taxon>
    </lineage>
</organism>
<dbReference type="Proteomes" id="UP001586593">
    <property type="component" value="Unassembled WGS sequence"/>
</dbReference>
<sequence>MATQESAQEAQNNSEEDSLESSLERLNELHLQVRNLRSALPRLLQPLSVQHSSPEELFSSLKHAVLETKGDLDEFRDAFTNEESRKIFDQANESRKANPKGIRPWRALDNPDWTAVKKR</sequence>
<name>A0ABR3XSW4_9PEZI</name>
<comment type="caution">
    <text evidence="2">The sequence shown here is derived from an EMBL/GenBank/DDBJ whole genome shotgun (WGS) entry which is preliminary data.</text>
</comment>
<accession>A0ABR3XSW4</accession>
<dbReference type="EMBL" id="JAZHXJ010000048">
    <property type="protein sequence ID" value="KAL1878825.1"/>
    <property type="molecule type" value="Genomic_DNA"/>
</dbReference>
<evidence type="ECO:0000313" key="3">
    <source>
        <dbReference type="Proteomes" id="UP001586593"/>
    </source>
</evidence>
<proteinExistence type="predicted"/>
<protein>
    <submittedName>
        <fullName evidence="2">Uncharacterized protein</fullName>
    </submittedName>
</protein>
<feature type="compositionally biased region" description="Polar residues" evidence="1">
    <location>
        <begin position="1"/>
        <end position="11"/>
    </location>
</feature>
<feature type="region of interest" description="Disordered" evidence="1">
    <location>
        <begin position="1"/>
        <end position="23"/>
    </location>
</feature>
<keyword evidence="3" id="KW-1185">Reference proteome</keyword>